<proteinExistence type="predicted"/>
<dbReference type="STRING" id="1198114.AciX9_1973"/>
<dbReference type="PaxDb" id="1198114-AciX9_1973"/>
<dbReference type="KEGG" id="acm:AciX9_1973"/>
<organism evidence="2">
    <name type="scientific">Granulicella tundricola (strain ATCC BAA-1859 / DSM 23138 / MP5ACTX9)</name>
    <dbReference type="NCBI Taxonomy" id="1198114"/>
    <lineage>
        <taxon>Bacteria</taxon>
        <taxon>Pseudomonadati</taxon>
        <taxon>Acidobacteriota</taxon>
        <taxon>Terriglobia</taxon>
        <taxon>Terriglobales</taxon>
        <taxon>Acidobacteriaceae</taxon>
        <taxon>Granulicella</taxon>
    </lineage>
</organism>
<protein>
    <submittedName>
        <fullName evidence="1">Uncharacterized protein</fullName>
    </submittedName>
</protein>
<dbReference type="HOGENOM" id="CLU_2093396_0_0_0"/>
<dbReference type="AlphaFoldDB" id="E8X0R8"/>
<name>E8X0R8_GRATM</name>
<evidence type="ECO:0000313" key="1">
    <source>
        <dbReference type="EMBL" id="ADW69019.1"/>
    </source>
</evidence>
<accession>E8X0R8</accession>
<evidence type="ECO:0000313" key="2">
    <source>
        <dbReference type="Proteomes" id="UP000000343"/>
    </source>
</evidence>
<keyword evidence="2" id="KW-1185">Reference proteome</keyword>
<sequence length="116" mass="11637">MNVLAILKGVGTEAEKLGTGAVHVVEVIGNGAVCFERLLTDASKLTPEVKAGLTTLIADGEAVATGFISAGSNPANFVADAAEAANLAKFVKDFVAFLPVIKAAAGTVKADLTPLA</sequence>
<dbReference type="EMBL" id="CP002480">
    <property type="protein sequence ID" value="ADW69019.1"/>
    <property type="molecule type" value="Genomic_DNA"/>
</dbReference>
<reference evidence="2" key="1">
    <citation type="submission" date="2011-01" db="EMBL/GenBank/DDBJ databases">
        <title>Complete sequence of chromosome of Acidobacterium sp. MP5ACTX9.</title>
        <authorList>
            <consortium name="US DOE Joint Genome Institute"/>
            <person name="Lucas S."/>
            <person name="Copeland A."/>
            <person name="Lapidus A."/>
            <person name="Cheng J.-F."/>
            <person name="Goodwin L."/>
            <person name="Pitluck S."/>
            <person name="Teshima H."/>
            <person name="Detter J.C."/>
            <person name="Han C."/>
            <person name="Tapia R."/>
            <person name="Land M."/>
            <person name="Hauser L."/>
            <person name="Kyrpides N."/>
            <person name="Ivanova N."/>
            <person name="Ovchinnikova G."/>
            <person name="Pagani I."/>
            <person name="Rawat S.R."/>
            <person name="Mannisto M."/>
            <person name="Haggblom M.M."/>
            <person name="Woyke T."/>
        </authorList>
    </citation>
    <scope>NUCLEOTIDE SEQUENCE [LARGE SCALE GENOMIC DNA]</scope>
    <source>
        <strain evidence="2">MP5ACTX9</strain>
    </source>
</reference>
<gene>
    <name evidence="1" type="ordered locus">AciX9_1973</name>
</gene>
<dbReference type="Proteomes" id="UP000000343">
    <property type="component" value="Chromosome"/>
</dbReference>
<dbReference type="RefSeq" id="WP_013580338.1">
    <property type="nucleotide sequence ID" value="NC_015064.1"/>
</dbReference>